<dbReference type="NCBIfam" id="NF033859">
    <property type="entry name" value="SMEK_N"/>
    <property type="match status" value="1"/>
</dbReference>
<dbReference type="Pfam" id="PF21941">
    <property type="entry name" value="SMEK_N"/>
    <property type="match status" value="1"/>
</dbReference>
<comment type="caution">
    <text evidence="2">The sequence shown here is derived from an EMBL/GenBank/DDBJ whole genome shotgun (WGS) entry which is preliminary data.</text>
</comment>
<proteinExistence type="predicted"/>
<sequence length="353" mass="41315">MQPEHMNLSRRIGHFFATIYAQIKLDTRKGFTDLSKAQEQALLPIINEIFSKKFDDLNKININYPGIDYGDFDDGLGLQMTITVTKQKIQETLNKISKYDEDKRIKKLWMLFLTVEAVPQNVMVNSADIEIEYMTLKDLEDKVITADLDYQRKYLSLIEREYSSYFRANTSFSLPQNTPIPKDLSIFNDFIQTQEWFPDDPNEGYEKVYNFISSFQNCLLDCSSNARDLLSCMIEIQRIPKDYNSHIKIVLEKLVGRLNILDEDFDNFVYDLELLKSNHLIDLNDEFQGLVGNVIKTKKVAILRFKTYEPEINLFSVLPNFYLKYYSLNDFLRAIRSADFSLLSDQKIKSSYN</sequence>
<dbReference type="AlphaFoldDB" id="A0A150I264"/>
<name>A0A150I264_9GAMM</name>
<reference evidence="2 3" key="1">
    <citation type="journal article" date="2016" name="Sci. Rep.">
        <title>Genomic and phenotypic characterization of the species Acinetobacter venetianus.</title>
        <authorList>
            <person name="Fondi M."/>
            <person name="Maida I."/>
            <person name="Perrin E."/>
            <person name="Orlandini V."/>
            <person name="La Torre L."/>
            <person name="Bosi E."/>
            <person name="Negroni A."/>
            <person name="Zanaroli G."/>
            <person name="Fava F."/>
            <person name="Decorosi F."/>
            <person name="Giovannetti L."/>
            <person name="Viti C."/>
            <person name="Vaneechoutte M."/>
            <person name="Dijkshoorn L."/>
            <person name="Fani R."/>
        </authorList>
    </citation>
    <scope>NUCLEOTIDE SEQUENCE [LARGE SCALE GENOMIC DNA]</scope>
    <source>
        <strain evidence="2 3">LUH5627</strain>
    </source>
</reference>
<dbReference type="Proteomes" id="UP000075680">
    <property type="component" value="Unassembled WGS sequence"/>
</dbReference>
<evidence type="ECO:0000259" key="1">
    <source>
        <dbReference type="Pfam" id="PF21941"/>
    </source>
</evidence>
<dbReference type="EMBL" id="JRUE01000064">
    <property type="protein sequence ID" value="KXZ73482.1"/>
    <property type="molecule type" value="Genomic_DNA"/>
</dbReference>
<dbReference type="InterPro" id="IPR047740">
    <property type="entry name" value="SMEK_dom"/>
</dbReference>
<gene>
    <name evidence="2" type="ORF">AVENLUH5627_00638</name>
</gene>
<evidence type="ECO:0000313" key="2">
    <source>
        <dbReference type="EMBL" id="KXZ73482.1"/>
    </source>
</evidence>
<feature type="domain" description="SMEK" evidence="1">
    <location>
        <begin position="12"/>
        <end position="117"/>
    </location>
</feature>
<organism evidence="2 3">
    <name type="scientific">Acinetobacter venetianus</name>
    <dbReference type="NCBI Taxonomy" id="52133"/>
    <lineage>
        <taxon>Bacteria</taxon>
        <taxon>Pseudomonadati</taxon>
        <taxon>Pseudomonadota</taxon>
        <taxon>Gammaproteobacteria</taxon>
        <taxon>Moraxellales</taxon>
        <taxon>Moraxellaceae</taxon>
        <taxon>Acinetobacter</taxon>
    </lineage>
</organism>
<dbReference type="PATRIC" id="fig|52133.18.peg.664"/>
<accession>A0A150I264</accession>
<evidence type="ECO:0000313" key="3">
    <source>
        <dbReference type="Proteomes" id="UP000075680"/>
    </source>
</evidence>
<dbReference type="RefSeq" id="WP_155722699.1">
    <property type="nucleotide sequence ID" value="NZ_JRUE01000064.1"/>
</dbReference>
<protein>
    <recommendedName>
        <fullName evidence="1">SMEK domain-containing protein</fullName>
    </recommendedName>
</protein>